<gene>
    <name evidence="1" type="ORF">TRFO_10327</name>
</gene>
<protein>
    <submittedName>
        <fullName evidence="1">Uncharacterized protein</fullName>
    </submittedName>
</protein>
<dbReference type="AlphaFoldDB" id="A0A1J4JBS3"/>
<keyword evidence="2" id="KW-1185">Reference proteome</keyword>
<reference evidence="1" key="1">
    <citation type="submission" date="2016-10" db="EMBL/GenBank/DDBJ databases">
        <authorList>
            <person name="Benchimol M."/>
            <person name="Almeida L.G."/>
            <person name="Vasconcelos A.T."/>
            <person name="Perreira-Neves A."/>
            <person name="Rosa I.A."/>
            <person name="Tasca T."/>
            <person name="Bogo M.R."/>
            <person name="de Souza W."/>
        </authorList>
    </citation>
    <scope>NUCLEOTIDE SEQUENCE [LARGE SCALE GENOMIC DNA]</scope>
    <source>
        <strain evidence="1">K</strain>
    </source>
</reference>
<comment type="caution">
    <text evidence="1">The sequence shown here is derived from an EMBL/GenBank/DDBJ whole genome shotgun (WGS) entry which is preliminary data.</text>
</comment>
<name>A0A1J4JBS3_9EUKA</name>
<sequence>MIAYDPNQRNTIDKAYDIIFSVYPDKVYTERSIIYKPLSLKNVGQIIHFNTGMAGDQNEANADQKIVSFRKLAC</sequence>
<dbReference type="VEuPathDB" id="TrichDB:TRFO_10327"/>
<proteinExistence type="predicted"/>
<dbReference type="Proteomes" id="UP000179807">
    <property type="component" value="Unassembled WGS sequence"/>
</dbReference>
<dbReference type="GeneID" id="94830095"/>
<evidence type="ECO:0000313" key="1">
    <source>
        <dbReference type="EMBL" id="OHS95695.1"/>
    </source>
</evidence>
<dbReference type="EMBL" id="MLAK01001226">
    <property type="protein sequence ID" value="OHS95695.1"/>
    <property type="molecule type" value="Genomic_DNA"/>
</dbReference>
<evidence type="ECO:0000313" key="2">
    <source>
        <dbReference type="Proteomes" id="UP000179807"/>
    </source>
</evidence>
<dbReference type="RefSeq" id="XP_068348832.1">
    <property type="nucleotide sequence ID" value="XM_068495391.1"/>
</dbReference>
<accession>A0A1J4JBS3</accession>
<organism evidence="1 2">
    <name type="scientific">Tritrichomonas foetus</name>
    <dbReference type="NCBI Taxonomy" id="1144522"/>
    <lineage>
        <taxon>Eukaryota</taxon>
        <taxon>Metamonada</taxon>
        <taxon>Parabasalia</taxon>
        <taxon>Tritrichomonadida</taxon>
        <taxon>Tritrichomonadidae</taxon>
        <taxon>Tritrichomonas</taxon>
    </lineage>
</organism>